<evidence type="ECO:0000313" key="2">
    <source>
        <dbReference type="EMBL" id="CAE2296351.1"/>
    </source>
</evidence>
<sequence>MAHLIMCLGIALLKKDDLIEHYADRKRAETLWAAGVKMQETAETLAQSRLTLQPSISTMIRPSCAIFAANTGTRRERQDEEGGERQTRTRSATTGSCMDEPVVVSGTCATTNLGLGSRPSYNADALGVPLTRSRTESAPQRVSGAQPIVWKGKNVPLDLIKRSKHPTMVDVIRMQGRSQDMVELPVQASSQPGLPATPPSCREPSERSPSDDTGTC</sequence>
<reference evidence="2" key="1">
    <citation type="submission" date="2021-01" db="EMBL/GenBank/DDBJ databases">
        <authorList>
            <person name="Corre E."/>
            <person name="Pelletier E."/>
            <person name="Niang G."/>
            <person name="Scheremetjew M."/>
            <person name="Finn R."/>
            <person name="Kale V."/>
            <person name="Holt S."/>
            <person name="Cochrane G."/>
            <person name="Meng A."/>
            <person name="Brown T."/>
            <person name="Cohen L."/>
        </authorList>
    </citation>
    <scope>NUCLEOTIDE SEQUENCE</scope>
    <source>
        <strain evidence="2">UIO037</strain>
    </source>
</reference>
<evidence type="ECO:0000256" key="1">
    <source>
        <dbReference type="SAM" id="MobiDB-lite"/>
    </source>
</evidence>
<feature type="region of interest" description="Disordered" evidence="1">
    <location>
        <begin position="69"/>
        <end position="98"/>
    </location>
</feature>
<protein>
    <submittedName>
        <fullName evidence="2">Uncharacterized protein</fullName>
    </submittedName>
</protein>
<proteinExistence type="predicted"/>
<gene>
    <name evidence="2" type="ORF">CPOL0286_LOCUS19473</name>
</gene>
<dbReference type="AlphaFoldDB" id="A0A7S4KIT4"/>
<feature type="region of interest" description="Disordered" evidence="1">
    <location>
        <begin position="185"/>
        <end position="216"/>
    </location>
</feature>
<organism evidence="2">
    <name type="scientific">Prymnesium polylepis</name>
    <dbReference type="NCBI Taxonomy" id="72548"/>
    <lineage>
        <taxon>Eukaryota</taxon>
        <taxon>Haptista</taxon>
        <taxon>Haptophyta</taxon>
        <taxon>Prymnesiophyceae</taxon>
        <taxon>Prymnesiales</taxon>
        <taxon>Prymnesiaceae</taxon>
        <taxon>Prymnesium</taxon>
    </lineage>
</organism>
<accession>A0A7S4KIT4</accession>
<name>A0A7S4KIT4_9EUKA</name>
<dbReference type="EMBL" id="HBKO01042397">
    <property type="protein sequence ID" value="CAE2296351.1"/>
    <property type="molecule type" value="Transcribed_RNA"/>
</dbReference>
<feature type="compositionally biased region" description="Basic and acidic residues" evidence="1">
    <location>
        <begin position="73"/>
        <end position="87"/>
    </location>
</feature>